<keyword evidence="5 11" id="KW-0479">Metal-binding</keyword>
<evidence type="ECO:0000256" key="6">
    <source>
        <dbReference type="ARBA" id="ARBA00022827"/>
    </source>
</evidence>
<dbReference type="Gene3D" id="2.10.240.10">
    <property type="entry name" value="Dihydroorotate dehydrogenase, electron transfer subunit"/>
    <property type="match status" value="1"/>
</dbReference>
<feature type="binding site" evidence="11">
    <location>
        <begin position="76"/>
        <end position="77"/>
    </location>
    <ligand>
        <name>FAD</name>
        <dbReference type="ChEBI" id="CHEBI:57692"/>
    </ligand>
</feature>
<feature type="binding site" evidence="11">
    <location>
        <begin position="69"/>
        <end position="71"/>
    </location>
    <ligand>
        <name>FAD</name>
        <dbReference type="ChEBI" id="CHEBI:57692"/>
    </ligand>
</feature>
<dbReference type="PANTHER" id="PTHR43513:SF3">
    <property type="entry name" value="DIHYDROOROTATE DEHYDROGENASE B (NAD(+)), ELECTRON TRANSFER SUBUNIT-RELATED"/>
    <property type="match status" value="1"/>
</dbReference>
<dbReference type="PANTHER" id="PTHR43513">
    <property type="entry name" value="DIHYDROOROTATE DEHYDROGENASE B (NAD(+)), ELECTRON TRANSFER SUBUNIT"/>
    <property type="match status" value="1"/>
</dbReference>
<dbReference type="InterPro" id="IPR012165">
    <property type="entry name" value="Cyt_c3_hydrogenase_gsu"/>
</dbReference>
<keyword evidence="7 11" id="KW-0665">Pyrimidine biosynthesis</keyword>
<evidence type="ECO:0000256" key="11">
    <source>
        <dbReference type="HAMAP-Rule" id="MF_01211"/>
    </source>
</evidence>
<dbReference type="Pfam" id="PF10418">
    <property type="entry name" value="DHODB_Fe-S_bind"/>
    <property type="match status" value="1"/>
</dbReference>
<keyword evidence="4 11" id="KW-0001">2Fe-2S</keyword>
<dbReference type="InterPro" id="IPR019480">
    <property type="entry name" value="Dihydroorotate_DH_Fe-S-bd"/>
</dbReference>
<protein>
    <recommendedName>
        <fullName evidence="11">Dihydroorotate dehydrogenase B (NAD(+)), electron transfer subunit</fullName>
    </recommendedName>
    <alternativeName>
        <fullName evidence="11">Dihydroorotate oxidase B, electron transfer subunit</fullName>
    </alternativeName>
</protein>
<evidence type="ECO:0000256" key="3">
    <source>
        <dbReference type="ARBA" id="ARBA00022630"/>
    </source>
</evidence>
<dbReference type="InterPro" id="IPR001433">
    <property type="entry name" value="OxRdtase_FAD/NAD-bd"/>
</dbReference>
<dbReference type="InterPro" id="IPR050353">
    <property type="entry name" value="PyrK_electron_transfer"/>
</dbReference>
<keyword evidence="10 11" id="KW-0411">Iron-sulfur</keyword>
<keyword evidence="2 11" id="KW-0813">Transport</keyword>
<dbReference type="NCBIfam" id="NF000799">
    <property type="entry name" value="PRK00054.1-4"/>
    <property type="match status" value="1"/>
</dbReference>
<reference evidence="13 14" key="1">
    <citation type="submission" date="2023-01" db="EMBL/GenBank/DDBJ databases">
        <title>Bacillus changyiensis sp. nov., isolated from a coastal deposit.</title>
        <authorList>
            <person name="Xiao G."/>
            <person name="Lai Q."/>
            <person name="Hu Z."/>
            <person name="Shao Z."/>
        </authorList>
    </citation>
    <scope>NUCLEOTIDE SEQUENCE [LARGE SCALE GENOMIC DNA]</scope>
    <source>
        <strain evidence="13 14">CLL-7-23</strain>
    </source>
</reference>
<evidence type="ECO:0000256" key="5">
    <source>
        <dbReference type="ARBA" id="ARBA00022723"/>
    </source>
</evidence>
<dbReference type="Pfam" id="PF00175">
    <property type="entry name" value="NAD_binding_1"/>
    <property type="match status" value="1"/>
</dbReference>
<dbReference type="PIRSF" id="PIRSF006816">
    <property type="entry name" value="Cyc3_hyd_g"/>
    <property type="match status" value="1"/>
</dbReference>
<keyword evidence="14" id="KW-1185">Reference proteome</keyword>
<dbReference type="Proteomes" id="UP001211894">
    <property type="component" value="Unassembled WGS sequence"/>
</dbReference>
<sequence length="256" mass="28131">MNKGYMTVCSNERIADDIYQMILRGELAKTCSAPGQFLHLKVSESMTPLLRRPISIAHIDQDKEEVTIIFRKDGEGTSLLAAKTKGDLLDVLGPLGNGFPVETIDSGKTALLVGGGIGVPPLYEHAKQLTNKKIDIISVLGFQSVKDVFYEQEFNQYGCVHIATVDGTHGTKGFVTDVIEAEKLQFDYLFACGPTPMLKVLKDRYPDKEVYLSLEERMGCGIGACLACVCHTDESDQSYMKVCVDGPVFRAQEVLL</sequence>
<comment type="similarity">
    <text evidence="1 11">Belongs to the PyrK family.</text>
</comment>
<dbReference type="Gene3D" id="2.40.30.10">
    <property type="entry name" value="Translation factors"/>
    <property type="match status" value="1"/>
</dbReference>
<keyword evidence="9 11" id="KW-0408">Iron</keyword>
<feature type="binding site" evidence="11">
    <location>
        <position position="225"/>
    </location>
    <ligand>
        <name>[2Fe-2S] cluster</name>
        <dbReference type="ChEBI" id="CHEBI:190135"/>
    </ligand>
</feature>
<evidence type="ECO:0000313" key="14">
    <source>
        <dbReference type="Proteomes" id="UP001211894"/>
    </source>
</evidence>
<feature type="binding site" evidence="11">
    <location>
        <position position="220"/>
    </location>
    <ligand>
        <name>[2Fe-2S] cluster</name>
        <dbReference type="ChEBI" id="CHEBI:190135"/>
    </ligand>
</feature>
<keyword evidence="3 11" id="KW-0285">Flavoprotein</keyword>
<dbReference type="Gene3D" id="3.40.50.80">
    <property type="entry name" value="Nucleotide-binding domain of ferredoxin-NADP reductase (FNR) module"/>
    <property type="match status" value="1"/>
</dbReference>
<comment type="function">
    <text evidence="11">Responsible for channeling the electrons from the oxidation of dihydroorotate from the FMN redox center in the PyrD type B subunit to the ultimate electron acceptor NAD(+).</text>
</comment>
<gene>
    <name evidence="11" type="primary">pyrK</name>
    <name evidence="13" type="ORF">PJ311_04830</name>
</gene>
<dbReference type="RefSeq" id="WP_271339776.1">
    <property type="nucleotide sequence ID" value="NZ_JAQKAB010000002.1"/>
</dbReference>
<comment type="cofactor">
    <cofactor evidence="11">
        <name>FAD</name>
        <dbReference type="ChEBI" id="CHEBI:57692"/>
    </cofactor>
    <text evidence="11">Binds 1 FAD per subunit.</text>
</comment>
<organism evidence="13 14">
    <name type="scientific">Bacillus changyiensis</name>
    <dbReference type="NCBI Taxonomy" id="3004103"/>
    <lineage>
        <taxon>Bacteria</taxon>
        <taxon>Bacillati</taxon>
        <taxon>Bacillota</taxon>
        <taxon>Bacilli</taxon>
        <taxon>Bacillales</taxon>
        <taxon>Bacillaceae</taxon>
        <taxon>Bacillus</taxon>
    </lineage>
</organism>
<evidence type="ECO:0000256" key="7">
    <source>
        <dbReference type="ARBA" id="ARBA00022975"/>
    </source>
</evidence>
<dbReference type="InterPro" id="IPR017938">
    <property type="entry name" value="Riboflavin_synthase-like_b-brl"/>
</dbReference>
<dbReference type="InterPro" id="IPR023455">
    <property type="entry name" value="Dihydroorotate_DHASE_ETsu"/>
</dbReference>
<comment type="caution">
    <text evidence="13">The sequence shown here is derived from an EMBL/GenBank/DDBJ whole genome shotgun (WGS) entry which is preliminary data.</text>
</comment>
<dbReference type="HAMAP" id="MF_01211">
    <property type="entry name" value="DHODB_Fe_S_bind"/>
    <property type="match status" value="1"/>
</dbReference>
<evidence type="ECO:0000256" key="2">
    <source>
        <dbReference type="ARBA" id="ARBA00022448"/>
    </source>
</evidence>
<comment type="cofactor">
    <cofactor evidence="11">
        <name>[2Fe-2S] cluster</name>
        <dbReference type="ChEBI" id="CHEBI:190135"/>
    </cofactor>
    <text evidence="11">Binds 1 [2Fe-2S] cluster per subunit.</text>
</comment>
<dbReference type="SUPFAM" id="SSF63380">
    <property type="entry name" value="Riboflavin synthase domain-like"/>
    <property type="match status" value="1"/>
</dbReference>
<dbReference type="CDD" id="cd06218">
    <property type="entry name" value="DHOD_e_trans"/>
    <property type="match status" value="1"/>
</dbReference>
<proteinExistence type="inferred from homology"/>
<accession>A0ABT4X0W1</accession>
<evidence type="ECO:0000256" key="8">
    <source>
        <dbReference type="ARBA" id="ARBA00022982"/>
    </source>
</evidence>
<dbReference type="SUPFAM" id="SSF52343">
    <property type="entry name" value="Ferredoxin reductase-like, C-terminal NADP-linked domain"/>
    <property type="match status" value="1"/>
</dbReference>
<feature type="binding site" evidence="11">
    <location>
        <begin position="52"/>
        <end position="55"/>
    </location>
    <ligand>
        <name>FAD</name>
        <dbReference type="ChEBI" id="CHEBI:57692"/>
    </ligand>
</feature>
<evidence type="ECO:0000256" key="9">
    <source>
        <dbReference type="ARBA" id="ARBA00023004"/>
    </source>
</evidence>
<keyword evidence="8 11" id="KW-0249">Electron transport</keyword>
<feature type="binding site" evidence="11">
    <location>
        <position position="228"/>
    </location>
    <ligand>
        <name>[2Fe-2S] cluster</name>
        <dbReference type="ChEBI" id="CHEBI:190135"/>
    </ligand>
</feature>
<evidence type="ECO:0000259" key="12">
    <source>
        <dbReference type="PROSITE" id="PS51384"/>
    </source>
</evidence>
<feature type="binding site" evidence="11">
    <location>
        <position position="243"/>
    </location>
    <ligand>
        <name>[2Fe-2S] cluster</name>
        <dbReference type="ChEBI" id="CHEBI:190135"/>
    </ligand>
</feature>
<name>A0ABT4X0W1_9BACI</name>
<feature type="domain" description="FAD-binding FR-type" evidence="12">
    <location>
        <begin position="1"/>
        <end position="101"/>
    </location>
</feature>
<evidence type="ECO:0000256" key="10">
    <source>
        <dbReference type="ARBA" id="ARBA00023014"/>
    </source>
</evidence>
<dbReference type="InterPro" id="IPR037117">
    <property type="entry name" value="Dihydroorotate_DH_ele_sf"/>
</dbReference>
<comment type="subunit">
    <text evidence="11">Heterotetramer of 2 PyrK and 2 PyrD type B subunits.</text>
</comment>
<evidence type="ECO:0000256" key="1">
    <source>
        <dbReference type="ARBA" id="ARBA00006422"/>
    </source>
</evidence>
<evidence type="ECO:0000313" key="13">
    <source>
        <dbReference type="EMBL" id="MDA7025936.1"/>
    </source>
</evidence>
<keyword evidence="6 11" id="KW-0274">FAD</keyword>
<dbReference type="InterPro" id="IPR039261">
    <property type="entry name" value="FNR_nucleotide-bd"/>
</dbReference>
<dbReference type="InterPro" id="IPR017927">
    <property type="entry name" value="FAD-bd_FR_type"/>
</dbReference>
<comment type="pathway">
    <text evidence="11">Pyrimidine metabolism; UMP biosynthesis via de novo pathway; orotate from (S)-dihydroorotate (NAD(+) route): step 1/1.</text>
</comment>
<dbReference type="EMBL" id="JAQKAB010000002">
    <property type="protein sequence ID" value="MDA7025936.1"/>
    <property type="molecule type" value="Genomic_DNA"/>
</dbReference>
<dbReference type="PROSITE" id="PS51384">
    <property type="entry name" value="FAD_FR"/>
    <property type="match status" value="1"/>
</dbReference>
<evidence type="ECO:0000256" key="4">
    <source>
        <dbReference type="ARBA" id="ARBA00022714"/>
    </source>
</evidence>